<gene>
    <name evidence="3" type="ORF">KYI95_15695</name>
</gene>
<dbReference type="EMBL" id="JAHVXZ010000008">
    <property type="protein sequence ID" value="MBW1258621.1"/>
    <property type="molecule type" value="Genomic_DNA"/>
</dbReference>
<sequence length="257" mass="29269">MTTRRTLLKGTLLTLAGMATSMSRAADHLPNDTGRKFAADGRVLPFRGNTIICHLPQQEKDSDAFDALLDIYRALPAEPWARNVTALPPSSYHMTVFGGANDKARHYPLWPAGLPLDMPIEECDRILADRLRQFRLGEDASPYRMRVDPAEPSAKEKPLTLRLLSADEDTETRLRRLRDRLSQVTGIHEPDHERYGFHITLGYQFAPLTDDEDAAWRRSLAAWKTTIAQRVPVITLGNPEYCLMNDMFAFRRQFYLT</sequence>
<feature type="domain" description="DUF1868" evidence="2">
    <location>
        <begin position="36"/>
        <end position="154"/>
    </location>
</feature>
<evidence type="ECO:0000313" key="4">
    <source>
        <dbReference type="Proteomes" id="UP001197236"/>
    </source>
</evidence>
<keyword evidence="4" id="KW-1185">Reference proteome</keyword>
<accession>A0ABS6VHS6</accession>
<dbReference type="Proteomes" id="UP001197236">
    <property type="component" value="Unassembled WGS sequence"/>
</dbReference>
<proteinExistence type="predicted"/>
<organism evidence="3 4">
    <name type="scientific">Pantoea allii</name>
    <dbReference type="NCBI Taxonomy" id="574096"/>
    <lineage>
        <taxon>Bacteria</taxon>
        <taxon>Pseudomonadati</taxon>
        <taxon>Pseudomonadota</taxon>
        <taxon>Gammaproteobacteria</taxon>
        <taxon>Enterobacterales</taxon>
        <taxon>Erwiniaceae</taxon>
        <taxon>Pantoea</taxon>
    </lineage>
</organism>
<dbReference type="PROSITE" id="PS51318">
    <property type="entry name" value="TAT"/>
    <property type="match status" value="1"/>
</dbReference>
<evidence type="ECO:0000259" key="2">
    <source>
        <dbReference type="Pfam" id="PF08975"/>
    </source>
</evidence>
<feature type="signal peptide" evidence="1">
    <location>
        <begin position="1"/>
        <end position="25"/>
    </location>
</feature>
<keyword evidence="1" id="KW-0732">Signal</keyword>
<dbReference type="Pfam" id="PF08975">
    <property type="entry name" value="2H-phosphodiest"/>
    <property type="match status" value="1"/>
</dbReference>
<dbReference type="RefSeq" id="WP_218995787.1">
    <property type="nucleotide sequence ID" value="NZ_JAHVXY010000009.1"/>
</dbReference>
<dbReference type="InterPro" id="IPR006311">
    <property type="entry name" value="TAT_signal"/>
</dbReference>
<reference evidence="3 4" key="1">
    <citation type="submission" date="2021-07" db="EMBL/GenBank/DDBJ databases">
        <title>A novel phosphonate cluster across the Pantoea species complex is important for pathogenicity in onion.</title>
        <authorList>
            <person name="Zhao M."/>
            <person name="Stice S."/>
            <person name="Shin G.Y."/>
            <person name="Coutinho T."/>
            <person name="Gitaitis R."/>
            <person name="Kvitko B."/>
            <person name="Dutta B."/>
        </authorList>
    </citation>
    <scope>NUCLEOTIDE SEQUENCE [LARGE SCALE GENOMIC DNA]</scope>
    <source>
        <strain evidence="3 4">BD 382</strain>
    </source>
</reference>
<evidence type="ECO:0000313" key="3">
    <source>
        <dbReference type="EMBL" id="MBW1258621.1"/>
    </source>
</evidence>
<evidence type="ECO:0000256" key="1">
    <source>
        <dbReference type="SAM" id="SignalP"/>
    </source>
</evidence>
<feature type="chain" id="PRO_5046387161" evidence="1">
    <location>
        <begin position="26"/>
        <end position="257"/>
    </location>
</feature>
<dbReference type="InterPro" id="IPR015069">
    <property type="entry name" value="2H-PEstase_DUF1868"/>
</dbReference>
<comment type="caution">
    <text evidence="3">The sequence shown here is derived from an EMBL/GenBank/DDBJ whole genome shotgun (WGS) entry which is preliminary data.</text>
</comment>
<protein>
    <submittedName>
        <fullName evidence="3">DUF1868 domain-containing protein</fullName>
    </submittedName>
</protein>
<name>A0ABS6VHS6_9GAMM</name>